<accession>A0AA42J087</accession>
<protein>
    <submittedName>
        <fullName evidence="1">DUF6143 family protein</fullName>
    </submittedName>
</protein>
<keyword evidence="2" id="KW-1185">Reference proteome</keyword>
<sequence>MFNCLPPETASMPNSLFHALQGQYFVGYADNISLNNGNNAWASLSNPIGSGVNLFVNVWTVTEPSTTPLNIQVWLNATLPVPLTPSTFVTPTNTAFFPLPTPEVQIFKASNTNATPTGGAIAYTRLSVPGQTLADEEDGKFIIPPGGNFALFFSNPSTTTNTTNIKVAFGWWEEPICRY</sequence>
<comment type="caution">
    <text evidence="1">The sequence shown here is derived from an EMBL/GenBank/DDBJ whole genome shotgun (WGS) entry which is preliminary data.</text>
</comment>
<dbReference type="EMBL" id="JAQIFT010000025">
    <property type="protein sequence ID" value="MDA3731089.1"/>
    <property type="molecule type" value="Genomic_DNA"/>
</dbReference>
<evidence type="ECO:0000313" key="2">
    <source>
        <dbReference type="Proteomes" id="UP001169242"/>
    </source>
</evidence>
<dbReference type="RefSeq" id="WP_271011538.1">
    <property type="nucleotide sequence ID" value="NZ_JAQIFT010000025.1"/>
</dbReference>
<name>A0AA42J087_9FIRM</name>
<dbReference type="Pfam" id="PF19640">
    <property type="entry name" value="DUF6143"/>
    <property type="match status" value="1"/>
</dbReference>
<dbReference type="InterPro" id="IPR046141">
    <property type="entry name" value="DUF6143"/>
</dbReference>
<proteinExistence type="predicted"/>
<dbReference type="AlphaFoldDB" id="A0AA42J087"/>
<dbReference type="Proteomes" id="UP001169242">
    <property type="component" value="Unassembled WGS sequence"/>
</dbReference>
<reference evidence="1" key="1">
    <citation type="journal article" date="2023" name="Int. J. Syst. Evol. Microbiol.">
        <title>&lt;i&gt;Holtiella tumoricola&lt;/i&gt; gen. nov. sp. nov., isolated from a human clinical sample.</title>
        <authorList>
            <person name="Allen-Vercoe E."/>
            <person name="Daigneault M.C."/>
            <person name="Vancuren S.J."/>
            <person name="Cochrane K."/>
            <person name="O'Neal L.L."/>
            <person name="Sankaranarayanan K."/>
            <person name="Lawson P.A."/>
        </authorList>
    </citation>
    <scope>NUCLEOTIDE SEQUENCE</scope>
    <source>
        <strain evidence="1">CC70A</strain>
    </source>
</reference>
<evidence type="ECO:0000313" key="1">
    <source>
        <dbReference type="EMBL" id="MDA3731089.1"/>
    </source>
</evidence>
<gene>
    <name evidence="1" type="ORF">PBV87_06245</name>
</gene>
<organism evidence="1 2">
    <name type="scientific">Holtiella tumoricola</name>
    <dbReference type="NCBI Taxonomy" id="3018743"/>
    <lineage>
        <taxon>Bacteria</taxon>
        <taxon>Bacillati</taxon>
        <taxon>Bacillota</taxon>
        <taxon>Clostridia</taxon>
        <taxon>Lachnospirales</taxon>
        <taxon>Cellulosilyticaceae</taxon>
        <taxon>Holtiella</taxon>
    </lineage>
</organism>